<dbReference type="PANTHER" id="PTHR43163:SF6">
    <property type="entry name" value="DIPEPTIDE TRANSPORT SYSTEM PERMEASE PROTEIN DPPB-RELATED"/>
    <property type="match status" value="1"/>
</dbReference>
<dbReference type="Pfam" id="PF19300">
    <property type="entry name" value="BPD_transp_1_N"/>
    <property type="match status" value="1"/>
</dbReference>
<keyword evidence="2 7" id="KW-0813">Transport</keyword>
<feature type="transmembrane region" description="Helical" evidence="7">
    <location>
        <begin position="12"/>
        <end position="31"/>
    </location>
</feature>
<keyword evidence="6 7" id="KW-0472">Membrane</keyword>
<dbReference type="PANTHER" id="PTHR43163">
    <property type="entry name" value="DIPEPTIDE TRANSPORT SYSTEM PERMEASE PROTEIN DPPB-RELATED"/>
    <property type="match status" value="1"/>
</dbReference>
<feature type="transmembrane region" description="Helical" evidence="7">
    <location>
        <begin position="139"/>
        <end position="166"/>
    </location>
</feature>
<dbReference type="RefSeq" id="WP_105205787.1">
    <property type="nucleotide sequence ID" value="NZ_WKPO01000002.1"/>
</dbReference>
<keyword evidence="3" id="KW-1003">Cell membrane</keyword>
<dbReference type="CDD" id="cd06261">
    <property type="entry name" value="TM_PBP2"/>
    <property type="match status" value="1"/>
</dbReference>
<proteinExistence type="inferred from homology"/>
<name>A0A6I2RKM7_FLAPL</name>
<comment type="similarity">
    <text evidence="7">Belongs to the binding-protein-dependent transport system permease family.</text>
</comment>
<dbReference type="GO" id="GO:0071916">
    <property type="term" value="F:dipeptide transmembrane transporter activity"/>
    <property type="evidence" value="ECO:0007669"/>
    <property type="project" value="TreeGrafter"/>
</dbReference>
<evidence type="ECO:0000256" key="2">
    <source>
        <dbReference type="ARBA" id="ARBA00022448"/>
    </source>
</evidence>
<evidence type="ECO:0000259" key="8">
    <source>
        <dbReference type="PROSITE" id="PS50928"/>
    </source>
</evidence>
<evidence type="ECO:0000313" key="10">
    <source>
        <dbReference type="Proteomes" id="UP000429811"/>
    </source>
</evidence>
<dbReference type="AlphaFoldDB" id="A0A6I2RKM7"/>
<evidence type="ECO:0000313" key="9">
    <source>
        <dbReference type="EMBL" id="MSB47609.1"/>
    </source>
</evidence>
<evidence type="ECO:0000256" key="1">
    <source>
        <dbReference type="ARBA" id="ARBA00004651"/>
    </source>
</evidence>
<dbReference type="Gene3D" id="1.10.3720.10">
    <property type="entry name" value="MetI-like"/>
    <property type="match status" value="1"/>
</dbReference>
<dbReference type="InterPro" id="IPR035906">
    <property type="entry name" value="MetI-like_sf"/>
</dbReference>
<sequence>MGICARIAKRIITLLIVILGVVTLSFCLQIFTGTDPAEMLVRKTTLFATEDQIQAMRVELGLDGTLSEQYADYIKGLLTGDLGISITNRKPVIDNIRDALPVTCMLVIMSMLWVAILTVLLSAFSVIWKDKVFDHATRVICIIGICVPSFWLALILLIAFAVEIPIFSVISDGSIKSLILPSVSIAIPIACISIRVLRAAVINELKSDYVTYSKARGFSTSKIIYGEVLRNAFPAAITLFAQYCASVFGTSALIETVFSIRGLGYYLTEACESMDVYGISGVVLICAISFVLFNTVADIFSGIICPAYRRKRV</sequence>
<feature type="transmembrane region" description="Helical" evidence="7">
    <location>
        <begin position="232"/>
        <end position="254"/>
    </location>
</feature>
<keyword evidence="4 7" id="KW-0812">Transmembrane</keyword>
<dbReference type="Proteomes" id="UP000429811">
    <property type="component" value="Unassembled WGS sequence"/>
</dbReference>
<dbReference type="InterPro" id="IPR000515">
    <property type="entry name" value="MetI-like"/>
</dbReference>
<dbReference type="InterPro" id="IPR045621">
    <property type="entry name" value="BPD_transp_1_N"/>
</dbReference>
<dbReference type="GeneID" id="89521337"/>
<feature type="domain" description="ABC transmembrane type-1" evidence="8">
    <location>
        <begin position="100"/>
        <end position="301"/>
    </location>
</feature>
<keyword evidence="5 7" id="KW-1133">Transmembrane helix</keyword>
<evidence type="ECO:0000256" key="7">
    <source>
        <dbReference type="RuleBase" id="RU363032"/>
    </source>
</evidence>
<evidence type="ECO:0000256" key="4">
    <source>
        <dbReference type="ARBA" id="ARBA00022692"/>
    </source>
</evidence>
<gene>
    <name evidence="9" type="ORF">GKE90_02690</name>
</gene>
<evidence type="ECO:0000256" key="3">
    <source>
        <dbReference type="ARBA" id="ARBA00022475"/>
    </source>
</evidence>
<dbReference type="GO" id="GO:0005886">
    <property type="term" value="C:plasma membrane"/>
    <property type="evidence" value="ECO:0007669"/>
    <property type="project" value="UniProtKB-SubCell"/>
</dbReference>
<evidence type="ECO:0000256" key="5">
    <source>
        <dbReference type="ARBA" id="ARBA00022989"/>
    </source>
</evidence>
<feature type="transmembrane region" description="Helical" evidence="7">
    <location>
        <begin position="178"/>
        <end position="197"/>
    </location>
</feature>
<protein>
    <submittedName>
        <fullName evidence="9">ABC transporter permease subunit</fullName>
    </submittedName>
</protein>
<comment type="subcellular location">
    <subcellularLocation>
        <location evidence="1 7">Cell membrane</location>
        <topology evidence="1 7">Multi-pass membrane protein</topology>
    </subcellularLocation>
</comment>
<evidence type="ECO:0000256" key="6">
    <source>
        <dbReference type="ARBA" id="ARBA00023136"/>
    </source>
</evidence>
<organism evidence="9 10">
    <name type="scientific">Flavonifractor plautii</name>
    <name type="common">Fusobacterium plautii</name>
    <dbReference type="NCBI Taxonomy" id="292800"/>
    <lineage>
        <taxon>Bacteria</taxon>
        <taxon>Bacillati</taxon>
        <taxon>Bacillota</taxon>
        <taxon>Clostridia</taxon>
        <taxon>Eubacteriales</taxon>
        <taxon>Oscillospiraceae</taxon>
        <taxon>Flavonifractor</taxon>
    </lineage>
</organism>
<dbReference type="Pfam" id="PF00528">
    <property type="entry name" value="BPD_transp_1"/>
    <property type="match status" value="1"/>
</dbReference>
<reference evidence="9 10" key="1">
    <citation type="journal article" date="2019" name="Nat. Med.">
        <title>A library of human gut bacterial isolates paired with longitudinal multiomics data enables mechanistic microbiome research.</title>
        <authorList>
            <person name="Poyet M."/>
            <person name="Groussin M."/>
            <person name="Gibbons S.M."/>
            <person name="Avila-Pacheco J."/>
            <person name="Jiang X."/>
            <person name="Kearney S.M."/>
            <person name="Perrotta A.R."/>
            <person name="Berdy B."/>
            <person name="Zhao S."/>
            <person name="Lieberman T.D."/>
            <person name="Swanson P.K."/>
            <person name="Smith M."/>
            <person name="Roesemann S."/>
            <person name="Alexander J.E."/>
            <person name="Rich S.A."/>
            <person name="Livny J."/>
            <person name="Vlamakis H."/>
            <person name="Clish C."/>
            <person name="Bullock K."/>
            <person name="Deik A."/>
            <person name="Scott J."/>
            <person name="Pierce K.A."/>
            <person name="Xavier R.J."/>
            <person name="Alm E.J."/>
        </authorList>
    </citation>
    <scope>NUCLEOTIDE SEQUENCE [LARGE SCALE GENOMIC DNA]</scope>
    <source>
        <strain evidence="9 10">BIOML-A5</strain>
    </source>
</reference>
<dbReference type="EMBL" id="WKPO01000002">
    <property type="protein sequence ID" value="MSB47609.1"/>
    <property type="molecule type" value="Genomic_DNA"/>
</dbReference>
<dbReference type="SUPFAM" id="SSF161098">
    <property type="entry name" value="MetI-like"/>
    <property type="match status" value="1"/>
</dbReference>
<dbReference type="PROSITE" id="PS50928">
    <property type="entry name" value="ABC_TM1"/>
    <property type="match status" value="1"/>
</dbReference>
<comment type="caution">
    <text evidence="9">The sequence shown here is derived from an EMBL/GenBank/DDBJ whole genome shotgun (WGS) entry which is preliminary data.</text>
</comment>
<feature type="transmembrane region" description="Helical" evidence="7">
    <location>
        <begin position="282"/>
        <end position="308"/>
    </location>
</feature>
<accession>A0A6I2RKM7</accession>
<feature type="transmembrane region" description="Helical" evidence="7">
    <location>
        <begin position="99"/>
        <end position="127"/>
    </location>
</feature>